<dbReference type="Gene3D" id="3.40.50.1820">
    <property type="entry name" value="alpha/beta hydrolase"/>
    <property type="match status" value="1"/>
</dbReference>
<keyword evidence="2" id="KW-1185">Reference proteome</keyword>
<evidence type="ECO:0000313" key="1">
    <source>
        <dbReference type="EMBL" id="EKO37251.1"/>
    </source>
</evidence>
<name>K6GJQ8_9GAMM</name>
<proteinExistence type="predicted"/>
<dbReference type="InterPro" id="IPR029058">
    <property type="entry name" value="AB_hydrolase_fold"/>
</dbReference>
<accession>K6GJQ8</accession>
<dbReference type="SUPFAM" id="SSF53474">
    <property type="entry name" value="alpha/beta-Hydrolases"/>
    <property type="match status" value="1"/>
</dbReference>
<comment type="caution">
    <text evidence="1">The sequence shown here is derived from an EMBL/GenBank/DDBJ whole genome shotgun (WGS) entry which is preliminary data.</text>
</comment>
<dbReference type="STRING" id="1208365.B273_0274"/>
<organism evidence="1 2">
    <name type="scientific">SAR86 cluster bacterium SAR86E</name>
    <dbReference type="NCBI Taxonomy" id="1208365"/>
    <lineage>
        <taxon>Bacteria</taxon>
        <taxon>Pseudomonadati</taxon>
        <taxon>Pseudomonadota</taxon>
        <taxon>Gammaproteobacteria</taxon>
        <taxon>SAR86 cluster</taxon>
    </lineage>
</organism>
<dbReference type="AlphaFoldDB" id="K6GJQ8"/>
<gene>
    <name evidence="1" type="ORF">B273_0274</name>
</gene>
<dbReference type="Proteomes" id="UP000010310">
    <property type="component" value="Unassembled WGS sequence"/>
</dbReference>
<sequence>MKHLILISFIILNLNILAREIEETTFSYWDKPDSQIYYSTPNTIDADTKIIFIMHGASRGAKKYLNDWLPLAKERNVVLIAPEFTKESYPEYVYLMMSTERGKLLKDSSLYLTDSLGLLFDYFKAKFKLSTNTFRLYGHSGGSQFVHRYLLLSDESRVEKAAMANAGFYTFADAQIAYPFGIKNMDVSNERLEWFLRLKGGVFLGDADNDPNHHSLPSMRKAKKQGKHRFERGTNFFNDLIKLGAEKNLPFRWRYQTVPNIAHDNAGMSLAASEFLLEDL</sequence>
<dbReference type="EMBL" id="AMWX01000001">
    <property type="protein sequence ID" value="EKO37251.1"/>
    <property type="molecule type" value="Genomic_DNA"/>
</dbReference>
<evidence type="ECO:0008006" key="3">
    <source>
        <dbReference type="Google" id="ProtNLM"/>
    </source>
</evidence>
<protein>
    <recommendedName>
        <fullName evidence="3">Alpha/beta hydrolase</fullName>
    </recommendedName>
</protein>
<reference evidence="1 2" key="1">
    <citation type="submission" date="2012-09" db="EMBL/GenBank/DDBJ databases">
        <authorList>
            <person name="Dupont C.L."/>
            <person name="Rusch D.B."/>
            <person name="Lombardo M.-J."/>
            <person name="Novotny M."/>
            <person name="Yee-Greenbaum J."/>
            <person name="Laskin R."/>
        </authorList>
    </citation>
    <scope>NUCLEOTIDE SEQUENCE [LARGE SCALE GENOMIC DNA]</scope>
    <source>
        <strain evidence="1">SAR86E</strain>
    </source>
</reference>
<evidence type="ECO:0000313" key="2">
    <source>
        <dbReference type="Proteomes" id="UP000010310"/>
    </source>
</evidence>